<dbReference type="GO" id="GO:0000978">
    <property type="term" value="F:RNA polymerase II cis-regulatory region sequence-specific DNA binding"/>
    <property type="evidence" value="ECO:0007669"/>
    <property type="project" value="TreeGrafter"/>
</dbReference>
<evidence type="ECO:0000256" key="6">
    <source>
        <dbReference type="ARBA" id="ARBA00023163"/>
    </source>
</evidence>
<evidence type="ECO:0000313" key="12">
    <source>
        <dbReference type="Ensembl" id="ENSLCNP00005022979.1"/>
    </source>
</evidence>
<proteinExistence type="predicted"/>
<accession>A0A667HSY2</accession>
<dbReference type="Pfam" id="PF12403">
    <property type="entry name" value="Pax2_C"/>
    <property type="match status" value="1"/>
</dbReference>
<dbReference type="CDD" id="cd00131">
    <property type="entry name" value="PAX"/>
    <property type="match status" value="1"/>
</dbReference>
<dbReference type="Pfam" id="PF00292">
    <property type="entry name" value="PAX"/>
    <property type="match status" value="1"/>
</dbReference>
<dbReference type="SMART" id="SM00351">
    <property type="entry name" value="PAX"/>
    <property type="match status" value="1"/>
</dbReference>
<dbReference type="PANTHER" id="PTHR45636:SF6">
    <property type="entry name" value="PAIRED BOX PROTEIN PAX-8"/>
    <property type="match status" value="1"/>
</dbReference>
<protein>
    <recommendedName>
        <fullName evidence="9">Paired box protein Pax-8</fullName>
    </recommendedName>
</protein>
<evidence type="ECO:0000256" key="1">
    <source>
        <dbReference type="ARBA" id="ARBA00004123"/>
    </source>
</evidence>
<dbReference type="InterPro" id="IPR001523">
    <property type="entry name" value="Paired_dom"/>
</dbReference>
<dbReference type="Ensembl" id="ENSLCNT00005025678.1">
    <property type="protein sequence ID" value="ENSLCNP00005022979.1"/>
    <property type="gene ID" value="ENSLCNG00005014943.1"/>
</dbReference>
<dbReference type="FunFam" id="1.10.10.10:FF:000003">
    <property type="entry name" value="Paired box protein Pax-6"/>
    <property type="match status" value="1"/>
</dbReference>
<comment type="subunit">
    <text evidence="8">Interacts with WWTR1.</text>
</comment>
<dbReference type="InterPro" id="IPR022130">
    <property type="entry name" value="Pax2_C"/>
</dbReference>
<dbReference type="Proteomes" id="UP000472241">
    <property type="component" value="Unplaced"/>
</dbReference>
<comment type="subcellular location">
    <subcellularLocation>
        <location evidence="1">Nucleus</location>
    </subcellularLocation>
</comment>
<dbReference type="InterPro" id="IPR043565">
    <property type="entry name" value="PAX_fam"/>
</dbReference>
<feature type="region of interest" description="Disordered" evidence="10">
    <location>
        <begin position="535"/>
        <end position="562"/>
    </location>
</feature>
<evidence type="ECO:0000256" key="10">
    <source>
        <dbReference type="SAM" id="MobiDB-lite"/>
    </source>
</evidence>
<dbReference type="PANTHER" id="PTHR45636">
    <property type="entry name" value="PAIRED BOX PROTEIN PAX-6-RELATED-RELATED"/>
    <property type="match status" value="1"/>
</dbReference>
<dbReference type="Gene3D" id="1.10.10.10">
    <property type="entry name" value="Winged helix-like DNA-binding domain superfamily/Winged helix DNA-binding domain"/>
    <property type="match status" value="2"/>
</dbReference>
<feature type="domain" description="Paired" evidence="11">
    <location>
        <begin position="9"/>
        <end position="135"/>
    </location>
</feature>
<evidence type="ECO:0000256" key="9">
    <source>
        <dbReference type="ARBA" id="ARBA00039822"/>
    </source>
</evidence>
<name>A0A667HSY2_LYNCA</name>
<dbReference type="SUPFAM" id="SSF46689">
    <property type="entry name" value="Homeodomain-like"/>
    <property type="match status" value="1"/>
</dbReference>
<keyword evidence="13" id="KW-1185">Reference proteome</keyword>
<dbReference type="PROSITE" id="PS00034">
    <property type="entry name" value="PAIRED_1"/>
    <property type="match status" value="1"/>
</dbReference>
<organism evidence="12 13">
    <name type="scientific">Lynx canadensis</name>
    <name type="common">Canada lynx</name>
    <name type="synonym">Felis canadensis</name>
    <dbReference type="NCBI Taxonomy" id="61383"/>
    <lineage>
        <taxon>Eukaryota</taxon>
        <taxon>Metazoa</taxon>
        <taxon>Chordata</taxon>
        <taxon>Craniata</taxon>
        <taxon>Vertebrata</taxon>
        <taxon>Euteleostomi</taxon>
        <taxon>Mammalia</taxon>
        <taxon>Eutheria</taxon>
        <taxon>Laurasiatheria</taxon>
        <taxon>Carnivora</taxon>
        <taxon>Feliformia</taxon>
        <taxon>Felidae</taxon>
        <taxon>Felinae</taxon>
        <taxon>Lynx</taxon>
    </lineage>
</organism>
<evidence type="ECO:0000256" key="3">
    <source>
        <dbReference type="ARBA" id="ARBA00022724"/>
    </source>
</evidence>
<feature type="region of interest" description="Disordered" evidence="10">
    <location>
        <begin position="159"/>
        <end position="223"/>
    </location>
</feature>
<evidence type="ECO:0000256" key="7">
    <source>
        <dbReference type="ARBA" id="ARBA00023242"/>
    </source>
</evidence>
<keyword evidence="6" id="KW-0804">Transcription</keyword>
<dbReference type="InterPro" id="IPR043182">
    <property type="entry name" value="PAIRED_DNA-bd_dom"/>
</dbReference>
<gene>
    <name evidence="12" type="primary">PAX8</name>
</gene>
<dbReference type="GO" id="GO:0000981">
    <property type="term" value="F:DNA-binding transcription factor activity, RNA polymerase II-specific"/>
    <property type="evidence" value="ECO:0007669"/>
    <property type="project" value="TreeGrafter"/>
</dbReference>
<dbReference type="PROSITE" id="PS51057">
    <property type="entry name" value="PAIRED_2"/>
    <property type="match status" value="1"/>
</dbReference>
<dbReference type="InterPro" id="IPR036388">
    <property type="entry name" value="WH-like_DNA-bd_sf"/>
</dbReference>
<evidence type="ECO:0000256" key="2">
    <source>
        <dbReference type="ARBA" id="ARBA00022473"/>
    </source>
</evidence>
<dbReference type="FunFam" id="1.10.10.10:FF:000013">
    <property type="entry name" value="Paired box 8 isoform 1"/>
    <property type="match status" value="1"/>
</dbReference>
<dbReference type="PRINTS" id="PR00027">
    <property type="entry name" value="PAIREDBOX"/>
</dbReference>
<keyword evidence="4" id="KW-0805">Transcription regulation</keyword>
<evidence type="ECO:0000256" key="4">
    <source>
        <dbReference type="ARBA" id="ARBA00023015"/>
    </source>
</evidence>
<dbReference type="AlphaFoldDB" id="A0A667HSY2"/>
<sequence>MPHNSIRSGHGGLNQLGGAFVNGRPLPEVVRQRIVDLAHQGVRPCDISRQLRVSHGCVSKILGRYYETGSIRPGVIGGSKPKVATPKVVEKIGDYKRQNPTMFAWEIRDRLLAEGVCDNDTVPSVSSINRIIRTKVQQPFNLPMDSCVATKSLSPGHTLIPSSAVTPPESPQSDSLGSTYSINGLLGIAQPGSDSKRKMDDSDQDSCRLSIDSQSSSSGPRKHLRTDAFSQHHLEPLECPFERQHYPEAYASPSHTKGEQGLYPLPLLNSALDDGKATLTPSNTPLGRNLSTHQTYPVVADPHSPFAIKQETPEVSSSSSTPSSLSSSAFLDLQQVGSGVPAGASVPPFNAFPHAASVYGQFTGQALLSGREMVGPTLPGYPPHIPTSGQGSYASSAIAGMVAGSEYSGNAYGHTPYSSYGEAWRFPNSSLLSKSPRGRPGPLLCGAGLGYKTGPKVCLKGSPEAQVRWRASGRQVFLAVQAGRGKAKYLGVWRESTQARDFSASFSLLLPEAMSLKSWFCVRFRAQALEGQRWTPAKSKSGLPAFRGSQRSSRDTEARTPYRSANKAVLSHTLTV</sequence>
<dbReference type="GO" id="GO:0005634">
    <property type="term" value="C:nucleus"/>
    <property type="evidence" value="ECO:0007669"/>
    <property type="project" value="UniProtKB-SubCell"/>
</dbReference>
<keyword evidence="7" id="KW-0539">Nucleus</keyword>
<keyword evidence="2" id="KW-0217">Developmental protein</keyword>
<evidence type="ECO:0000259" key="11">
    <source>
        <dbReference type="PROSITE" id="PS51057"/>
    </source>
</evidence>
<evidence type="ECO:0000256" key="5">
    <source>
        <dbReference type="ARBA" id="ARBA00023125"/>
    </source>
</evidence>
<keyword evidence="3" id="KW-0563">Paired box</keyword>
<feature type="compositionally biased region" description="Polar residues" evidence="10">
    <location>
        <begin position="159"/>
        <end position="182"/>
    </location>
</feature>
<reference evidence="12" key="2">
    <citation type="submission" date="2025-09" db="UniProtKB">
        <authorList>
            <consortium name="Ensembl"/>
        </authorList>
    </citation>
    <scope>IDENTIFICATION</scope>
</reference>
<reference evidence="12" key="1">
    <citation type="submission" date="2025-08" db="UniProtKB">
        <authorList>
            <consortium name="Ensembl"/>
        </authorList>
    </citation>
    <scope>IDENTIFICATION</scope>
</reference>
<evidence type="ECO:0000313" key="13">
    <source>
        <dbReference type="Proteomes" id="UP000472241"/>
    </source>
</evidence>
<evidence type="ECO:0000256" key="8">
    <source>
        <dbReference type="ARBA" id="ARBA00038672"/>
    </source>
</evidence>
<dbReference type="InterPro" id="IPR009057">
    <property type="entry name" value="Homeodomain-like_sf"/>
</dbReference>
<keyword evidence="5" id="KW-0238">DNA-binding</keyword>